<accession>A0A7J7EIX9</accession>
<dbReference type="PANTHER" id="PTHR11106:SF93">
    <property type="entry name" value="ADP-RIBOSE GLYCOHYDROLASE MACROD1"/>
    <property type="match status" value="1"/>
</dbReference>
<dbReference type="Gene3D" id="3.40.220.10">
    <property type="entry name" value="Leucine Aminopeptidase, subunit E, domain 1"/>
    <property type="match status" value="1"/>
</dbReference>
<evidence type="ECO:0000313" key="2">
    <source>
        <dbReference type="Proteomes" id="UP000551758"/>
    </source>
</evidence>
<organism evidence="1 2">
    <name type="scientific">Diceros bicornis minor</name>
    <name type="common">South-central black rhinoceros</name>
    <dbReference type="NCBI Taxonomy" id="77932"/>
    <lineage>
        <taxon>Eukaryota</taxon>
        <taxon>Metazoa</taxon>
        <taxon>Chordata</taxon>
        <taxon>Craniata</taxon>
        <taxon>Vertebrata</taxon>
        <taxon>Euteleostomi</taxon>
        <taxon>Mammalia</taxon>
        <taxon>Eutheria</taxon>
        <taxon>Laurasiatheria</taxon>
        <taxon>Perissodactyla</taxon>
        <taxon>Rhinocerotidae</taxon>
        <taxon>Diceros</taxon>
    </lineage>
</organism>
<gene>
    <name evidence="1" type="ORF">HPG69_013722</name>
</gene>
<dbReference type="InterPro" id="IPR043472">
    <property type="entry name" value="Macro_dom-like"/>
</dbReference>
<evidence type="ECO:0000313" key="1">
    <source>
        <dbReference type="EMBL" id="KAF5915772.1"/>
    </source>
</evidence>
<dbReference type="PANTHER" id="PTHR11106">
    <property type="entry name" value="GANGLIOSIDE INDUCED DIFFERENTIATION ASSOCIATED PROTEIN 2-RELATED"/>
    <property type="match status" value="1"/>
</dbReference>
<dbReference type="GO" id="GO:0140291">
    <property type="term" value="P:peptidyl-glutamate ADP-deribosylation"/>
    <property type="evidence" value="ECO:0007669"/>
    <property type="project" value="TreeGrafter"/>
</dbReference>
<name>A0A7J7EIX9_DICBM</name>
<dbReference type="GO" id="GO:0042278">
    <property type="term" value="P:purine nucleoside metabolic process"/>
    <property type="evidence" value="ECO:0007669"/>
    <property type="project" value="TreeGrafter"/>
</dbReference>
<dbReference type="GO" id="GO:0006974">
    <property type="term" value="P:DNA damage response"/>
    <property type="evidence" value="ECO:0007669"/>
    <property type="project" value="TreeGrafter"/>
</dbReference>
<dbReference type="AlphaFoldDB" id="A0A7J7EIX9"/>
<comment type="caution">
    <text evidence="1">The sequence shown here is derived from an EMBL/GenBank/DDBJ whole genome shotgun (WGS) entry which is preliminary data.</text>
</comment>
<proteinExistence type="predicted"/>
<dbReference type="Proteomes" id="UP000551758">
    <property type="component" value="Unassembled WGS sequence"/>
</dbReference>
<dbReference type="GO" id="GO:0005654">
    <property type="term" value="C:nucleoplasm"/>
    <property type="evidence" value="ECO:0007669"/>
    <property type="project" value="TreeGrafter"/>
</dbReference>
<sequence>FLKGLSEKQREEHYFCRDFIRLKKIPTWKETAKGATKVEDPKYKKDKQLNEKISLFRGDITKLEVDAIVNAGEWGLLAV</sequence>
<reference evidence="1 2" key="1">
    <citation type="journal article" date="2020" name="Mol. Biol. Evol.">
        <title>Interspecific Gene Flow and the Evolution of Specialization in Black and White Rhinoceros.</title>
        <authorList>
            <person name="Moodley Y."/>
            <person name="Westbury M.V."/>
            <person name="Russo I.M."/>
            <person name="Gopalakrishnan S."/>
            <person name="Rakotoarivelo A."/>
            <person name="Olsen R.A."/>
            <person name="Prost S."/>
            <person name="Tunstall T."/>
            <person name="Ryder O.A."/>
            <person name="Dalen L."/>
            <person name="Bruford M.W."/>
        </authorList>
    </citation>
    <scope>NUCLEOTIDE SEQUENCE [LARGE SCALE GENOMIC DNA]</scope>
    <source>
        <strain evidence="1">SBR-YM</strain>
        <tissue evidence="1">Skin</tissue>
    </source>
</reference>
<protein>
    <submittedName>
        <fullName evidence="1">Uncharacterized protein</fullName>
    </submittedName>
</protein>
<keyword evidence="2" id="KW-1185">Reference proteome</keyword>
<feature type="non-terminal residue" evidence="1">
    <location>
        <position position="79"/>
    </location>
</feature>
<dbReference type="SUPFAM" id="SSF52949">
    <property type="entry name" value="Macro domain-like"/>
    <property type="match status" value="1"/>
</dbReference>
<dbReference type="EMBL" id="JACDTQ010002757">
    <property type="protein sequence ID" value="KAF5915772.1"/>
    <property type="molecule type" value="Genomic_DNA"/>
</dbReference>
<dbReference type="GO" id="GO:0140293">
    <property type="term" value="F:ADP-ribosylglutamate hydrolase activity"/>
    <property type="evidence" value="ECO:0007669"/>
    <property type="project" value="TreeGrafter"/>
</dbReference>